<feature type="signal peptide" evidence="9">
    <location>
        <begin position="1"/>
        <end position="21"/>
    </location>
</feature>
<keyword evidence="6" id="KW-0624">Polysaccharide degradation</keyword>
<dbReference type="InterPro" id="IPR001579">
    <property type="entry name" value="Glyco_hydro_18_chit_AS"/>
</dbReference>
<evidence type="ECO:0000256" key="4">
    <source>
        <dbReference type="ARBA" id="ARBA00023277"/>
    </source>
</evidence>
<dbReference type="InterPro" id="IPR029070">
    <property type="entry name" value="Chitinase_insertion_sf"/>
</dbReference>
<evidence type="ECO:0000313" key="12">
    <source>
        <dbReference type="Proteomes" id="UP000054272"/>
    </source>
</evidence>
<feature type="compositionally biased region" description="Low complexity" evidence="8">
    <location>
        <begin position="258"/>
        <end position="271"/>
    </location>
</feature>
<dbReference type="Pfam" id="PF00704">
    <property type="entry name" value="Glyco_hydro_18"/>
    <property type="match status" value="1"/>
</dbReference>
<dbReference type="SUPFAM" id="SSF51445">
    <property type="entry name" value="(Trans)glycosidases"/>
    <property type="match status" value="1"/>
</dbReference>
<feature type="compositionally biased region" description="Polar residues" evidence="8">
    <location>
        <begin position="100"/>
        <end position="111"/>
    </location>
</feature>
<evidence type="ECO:0000256" key="9">
    <source>
        <dbReference type="SAM" id="SignalP"/>
    </source>
</evidence>
<feature type="compositionally biased region" description="Low complexity" evidence="8">
    <location>
        <begin position="362"/>
        <end position="373"/>
    </location>
</feature>
<dbReference type="PANTHER" id="PTHR11177:SF392">
    <property type="entry name" value="HAP41P"/>
    <property type="match status" value="1"/>
</dbReference>
<evidence type="ECO:0000256" key="6">
    <source>
        <dbReference type="ARBA" id="ARBA00023326"/>
    </source>
</evidence>
<dbReference type="Gene3D" id="3.20.20.80">
    <property type="entry name" value="Glycosidases"/>
    <property type="match status" value="1"/>
</dbReference>
<accession>A0ABR5C0E9</accession>
<feature type="compositionally biased region" description="Low complexity" evidence="8">
    <location>
        <begin position="161"/>
        <end position="185"/>
    </location>
</feature>
<evidence type="ECO:0000313" key="11">
    <source>
        <dbReference type="EMBL" id="KIR81375.1"/>
    </source>
</evidence>
<dbReference type="PANTHER" id="PTHR11177">
    <property type="entry name" value="CHITINASE"/>
    <property type="match status" value="1"/>
</dbReference>
<evidence type="ECO:0000256" key="5">
    <source>
        <dbReference type="ARBA" id="ARBA00023295"/>
    </source>
</evidence>
<comment type="catalytic activity">
    <reaction evidence="1">
        <text>Random endo-hydrolysis of N-acetyl-beta-D-glucosaminide (1-&gt;4)-beta-linkages in chitin and chitodextrins.</text>
        <dbReference type="EC" id="3.2.1.14"/>
    </reaction>
</comment>
<keyword evidence="4" id="KW-0119">Carbohydrate metabolism</keyword>
<evidence type="ECO:0000256" key="1">
    <source>
        <dbReference type="ARBA" id="ARBA00000822"/>
    </source>
</evidence>
<feature type="region of interest" description="Disordered" evidence="8">
    <location>
        <begin position="158"/>
        <end position="298"/>
    </location>
</feature>
<evidence type="ECO:0000259" key="10">
    <source>
        <dbReference type="PROSITE" id="PS51910"/>
    </source>
</evidence>
<keyword evidence="12" id="KW-1185">Reference proteome</keyword>
<evidence type="ECO:0000256" key="2">
    <source>
        <dbReference type="ARBA" id="ARBA00022801"/>
    </source>
</evidence>
<dbReference type="InterPro" id="IPR011583">
    <property type="entry name" value="Chitinase_II/V-like_cat"/>
</dbReference>
<reference evidence="11 12" key="1">
    <citation type="submission" date="2015-01" db="EMBL/GenBank/DDBJ databases">
        <title>The Genome Sequence of Cryptococcus gattii EJB2.</title>
        <authorList>
            <consortium name="The Broad Institute Genomics Platform"/>
            <person name="Cuomo C."/>
            <person name="Litvintseva A."/>
            <person name="Chen Y."/>
            <person name="Heitman J."/>
            <person name="Sun S."/>
            <person name="Springer D."/>
            <person name="Dromer F."/>
            <person name="Young S."/>
            <person name="Zeng Q."/>
            <person name="Gargeya S."/>
            <person name="Abouelleil A."/>
            <person name="Alvarado L."/>
            <person name="Chapman S.B."/>
            <person name="Gainer-Dewar J."/>
            <person name="Goldberg J."/>
            <person name="Griggs A."/>
            <person name="Gujja S."/>
            <person name="Hansen M."/>
            <person name="Howarth C."/>
            <person name="Imamovic A."/>
            <person name="Larimer J."/>
            <person name="Murphy C."/>
            <person name="Naylor J."/>
            <person name="Pearson M."/>
            <person name="Priest M."/>
            <person name="Roberts A."/>
            <person name="Saif S."/>
            <person name="Shea T."/>
            <person name="Sykes S."/>
            <person name="Wortman J."/>
            <person name="Nusbaum C."/>
            <person name="Birren B."/>
        </authorList>
    </citation>
    <scope>NUCLEOTIDE SEQUENCE [LARGE SCALE GENOMIC DNA]</scope>
    <source>
        <strain evidence="11 12">EJB2</strain>
    </source>
</reference>
<keyword evidence="9" id="KW-0732">Signal</keyword>
<dbReference type="EMBL" id="KN848605">
    <property type="protein sequence ID" value="KIR81375.1"/>
    <property type="molecule type" value="Genomic_DNA"/>
</dbReference>
<dbReference type="Gene3D" id="3.10.50.10">
    <property type="match status" value="1"/>
</dbReference>
<feature type="domain" description="GH18" evidence="10">
    <location>
        <begin position="449"/>
        <end position="830"/>
    </location>
</feature>
<feature type="region of interest" description="Disordered" evidence="8">
    <location>
        <begin position="89"/>
        <end position="114"/>
    </location>
</feature>
<feature type="compositionally biased region" description="Low complexity" evidence="8">
    <location>
        <begin position="218"/>
        <end position="248"/>
    </location>
</feature>
<keyword evidence="3" id="KW-0146">Chitin degradation</keyword>
<dbReference type="InterPro" id="IPR001223">
    <property type="entry name" value="Glyco_hydro18_cat"/>
</dbReference>
<dbReference type="InterPro" id="IPR050314">
    <property type="entry name" value="Glycosyl_Hydrlase_18"/>
</dbReference>
<gene>
    <name evidence="11" type="ORF">I306_01610</name>
</gene>
<dbReference type="PROSITE" id="PS01095">
    <property type="entry name" value="GH18_1"/>
    <property type="match status" value="1"/>
</dbReference>
<feature type="region of interest" description="Disordered" evidence="8">
    <location>
        <begin position="327"/>
        <end position="373"/>
    </location>
</feature>
<organism evidence="11 12">
    <name type="scientific">Cryptococcus gattii EJB2</name>
    <dbReference type="NCBI Taxonomy" id="1296103"/>
    <lineage>
        <taxon>Eukaryota</taxon>
        <taxon>Fungi</taxon>
        <taxon>Dikarya</taxon>
        <taxon>Basidiomycota</taxon>
        <taxon>Agaricomycotina</taxon>
        <taxon>Tremellomycetes</taxon>
        <taxon>Tremellales</taxon>
        <taxon>Cryptococcaceae</taxon>
        <taxon>Cryptococcus</taxon>
        <taxon>Cryptococcus gattii species complex</taxon>
    </lineage>
</organism>
<keyword evidence="5 7" id="KW-0326">Glycosidase</keyword>
<evidence type="ECO:0000256" key="7">
    <source>
        <dbReference type="RuleBase" id="RU000489"/>
    </source>
</evidence>
<name>A0ABR5C0E9_9TREE</name>
<sequence>MLLSTPALLSFALLFVSQSSAQGHTAPPGRHRHPRIFKDLQERGQLDERLLPITTTTTVVVPMTATRTVWVDPTQLVLGGGDGVGDSNVSSDISSVWSSQASPSTGGVSTNSEAALPTASASSSISDLTSSAYNTDTQSSSFATSSYIEDVTVTSSLLPDSLHTSPSISSDSSSFSVSQSEVPSSITGVATSSATVPDSVSSTFAGEPTSVESSSSHPTAADSAASLSASTLDSTESSSSRPTSLPQTESATKPEDLSSASTSIASSAAISDKVNASESQPVQATSTESPSISETASASLSGNESISLSGSFSISATSTETALVTETASSSKSGFESSAIGSEAGSASATETESKTKSHGNSWETSTSSSSDWASATLTSSSLSVSETATESSSLTASGTASISDSLTWSESALTSSAATATISESSTATSAASATSSSSSATSTLASTLMLGYYPDWSAYYLPPESVDWDRFDILDFAFAIPNSDGSLYFTDDSSTDSLQRLVSTGHAAGKRVKLSIGGWTGSACFSTIVADNSLRATFVSNIYDMYEQYNLDGIDIDWEYPGTAGADGNAVSSSDSANFLIFLQELRAALPSEAIITTATQVWPFAGSDGNPMSDVSGFAKVLDWILIMNYDVWGSSSTPGPNAPLSDGCGNSTQPLANAYAAVSSWTTAGMPANKITLGVPAYGYLQVSSASSLIQRRSLPLLPHKRSKHIKKASGVTVTNESGGTTDGQVMWYGLLDQGALTLSDGEYVGAGGFTRHWDSCSSTPWLKSSKSGQIITYDDPESMNLKAQFAAQAGLRGCNVFSIDGDWTGSGWPLTDAVRSGLGLSAM</sequence>
<feature type="compositionally biased region" description="Low complexity" evidence="8">
    <location>
        <begin position="89"/>
        <end position="99"/>
    </location>
</feature>
<protein>
    <submittedName>
        <fullName evidence="11">Chitinase</fullName>
    </submittedName>
</protein>
<feature type="compositionally biased region" description="Polar residues" evidence="8">
    <location>
        <begin position="274"/>
        <end position="296"/>
    </location>
</feature>
<dbReference type="SMART" id="SM00636">
    <property type="entry name" value="Glyco_18"/>
    <property type="match status" value="1"/>
</dbReference>
<dbReference type="InterPro" id="IPR017853">
    <property type="entry name" value="GH"/>
</dbReference>
<feature type="chain" id="PRO_5045399477" evidence="9">
    <location>
        <begin position="22"/>
        <end position="832"/>
    </location>
</feature>
<dbReference type="Proteomes" id="UP000054272">
    <property type="component" value="Unassembled WGS sequence"/>
</dbReference>
<evidence type="ECO:0000256" key="3">
    <source>
        <dbReference type="ARBA" id="ARBA00023024"/>
    </source>
</evidence>
<feature type="compositionally biased region" description="Polar residues" evidence="8">
    <location>
        <begin position="186"/>
        <end position="217"/>
    </location>
</feature>
<evidence type="ECO:0000256" key="8">
    <source>
        <dbReference type="SAM" id="MobiDB-lite"/>
    </source>
</evidence>
<keyword evidence="2 7" id="KW-0378">Hydrolase</keyword>
<dbReference type="PROSITE" id="PS51910">
    <property type="entry name" value="GH18_2"/>
    <property type="match status" value="1"/>
</dbReference>
<feature type="compositionally biased region" description="Low complexity" evidence="8">
    <location>
        <begin position="328"/>
        <end position="351"/>
    </location>
</feature>
<proteinExistence type="predicted"/>